<dbReference type="KEGG" id="spzr:G5C33_15995"/>
<dbReference type="Gene3D" id="1.10.150.240">
    <property type="entry name" value="Putative phosphatase, domain 2"/>
    <property type="match status" value="1"/>
</dbReference>
<protein>
    <submittedName>
        <fullName evidence="1">HAD hydrolase-like protein</fullName>
    </submittedName>
</protein>
<accession>A0A6G6YBN7</accession>
<dbReference type="GO" id="GO:0008967">
    <property type="term" value="F:phosphoglycolate phosphatase activity"/>
    <property type="evidence" value="ECO:0007669"/>
    <property type="project" value="TreeGrafter"/>
</dbReference>
<dbReference type="InterPro" id="IPR023198">
    <property type="entry name" value="PGP-like_dom2"/>
</dbReference>
<reference evidence="1 2" key="1">
    <citation type="submission" date="2020-02" db="EMBL/GenBank/DDBJ databases">
        <authorList>
            <person name="Zheng R.K."/>
            <person name="Sun C.M."/>
        </authorList>
    </citation>
    <scope>NUCLEOTIDE SEQUENCE [LARGE SCALE GENOMIC DNA]</scope>
    <source>
        <strain evidence="2">zrk23</strain>
    </source>
</reference>
<dbReference type="InterPro" id="IPR036412">
    <property type="entry name" value="HAD-like_sf"/>
</dbReference>
<dbReference type="InterPro" id="IPR023214">
    <property type="entry name" value="HAD_sf"/>
</dbReference>
<evidence type="ECO:0000313" key="1">
    <source>
        <dbReference type="EMBL" id="QIG81996.1"/>
    </source>
</evidence>
<proteinExistence type="predicted"/>
<dbReference type="PANTHER" id="PTHR43434:SF13">
    <property type="entry name" value="PHOSPHOGLYCOLATE PHOSPHATASE"/>
    <property type="match status" value="1"/>
</dbReference>
<dbReference type="GO" id="GO:0006281">
    <property type="term" value="P:DNA repair"/>
    <property type="evidence" value="ECO:0007669"/>
    <property type="project" value="TreeGrafter"/>
</dbReference>
<dbReference type="PANTHER" id="PTHR43434">
    <property type="entry name" value="PHOSPHOGLYCOLATE PHOSPHATASE"/>
    <property type="match status" value="1"/>
</dbReference>
<keyword evidence="2" id="KW-1185">Reference proteome</keyword>
<keyword evidence="1" id="KW-0378">Hydrolase</keyword>
<dbReference type="AlphaFoldDB" id="A0A6G6YBN7"/>
<sequence>MDATRAPRAADDTERASFDPIKLVIFDFDGTLSDSGEWFLSVVDELAKRFKFRTVTDDEVEMLRHRSTRDVIQYLGIPNWKLPFIARYVRKLVYKRHYEFHLFPGVGEMLDRLRKTDMRIALVTSNAEPNVRAILGEENASKIEIFSCGSSLYGKAPKFRRVVKRAGLAPRQVLAVGDETRDVDAAREVGMRAGSVLWGYASETALAGVAPDVTFRTTEEIVEYVSMNR</sequence>
<dbReference type="Pfam" id="PF13419">
    <property type="entry name" value="HAD_2"/>
    <property type="match status" value="1"/>
</dbReference>
<dbReference type="GO" id="GO:0005829">
    <property type="term" value="C:cytosol"/>
    <property type="evidence" value="ECO:0007669"/>
    <property type="project" value="TreeGrafter"/>
</dbReference>
<dbReference type="Gene3D" id="3.40.50.1000">
    <property type="entry name" value="HAD superfamily/HAD-like"/>
    <property type="match status" value="1"/>
</dbReference>
<dbReference type="InterPro" id="IPR041492">
    <property type="entry name" value="HAD_2"/>
</dbReference>
<name>A0A6G6YBN7_9SPHN</name>
<organism evidence="1 2">
    <name type="scientific">Stakelama tenebrarum</name>
    <dbReference type="NCBI Taxonomy" id="2711215"/>
    <lineage>
        <taxon>Bacteria</taxon>
        <taxon>Pseudomonadati</taxon>
        <taxon>Pseudomonadota</taxon>
        <taxon>Alphaproteobacteria</taxon>
        <taxon>Sphingomonadales</taxon>
        <taxon>Sphingomonadaceae</taxon>
        <taxon>Stakelama</taxon>
    </lineage>
</organism>
<dbReference type="EMBL" id="CP049109">
    <property type="protein sequence ID" value="QIG81996.1"/>
    <property type="molecule type" value="Genomic_DNA"/>
</dbReference>
<dbReference type="SFLD" id="SFLDS00003">
    <property type="entry name" value="Haloacid_Dehalogenase"/>
    <property type="match status" value="1"/>
</dbReference>
<gene>
    <name evidence="1" type="ORF">G5C33_15995</name>
</gene>
<dbReference type="SFLD" id="SFLDG01129">
    <property type="entry name" value="C1.5:_HAD__Beta-PGM__Phosphata"/>
    <property type="match status" value="1"/>
</dbReference>
<evidence type="ECO:0000313" key="2">
    <source>
        <dbReference type="Proteomes" id="UP000501568"/>
    </source>
</evidence>
<dbReference type="InterPro" id="IPR050155">
    <property type="entry name" value="HAD-like_hydrolase_sf"/>
</dbReference>
<dbReference type="SUPFAM" id="SSF56784">
    <property type="entry name" value="HAD-like"/>
    <property type="match status" value="1"/>
</dbReference>
<dbReference type="Proteomes" id="UP000501568">
    <property type="component" value="Chromosome"/>
</dbReference>